<accession>A0AAE1CKG2</accession>
<proteinExistence type="predicted"/>
<dbReference type="AlphaFoldDB" id="A0AAE1CKG2"/>
<dbReference type="EMBL" id="JAWDGP010007804">
    <property type="protein sequence ID" value="KAK3704208.1"/>
    <property type="molecule type" value="Genomic_DNA"/>
</dbReference>
<protein>
    <submittedName>
        <fullName evidence="2">Uncharacterized protein</fullName>
    </submittedName>
</protein>
<organism evidence="2 3">
    <name type="scientific">Elysia crispata</name>
    <name type="common">lettuce slug</name>
    <dbReference type="NCBI Taxonomy" id="231223"/>
    <lineage>
        <taxon>Eukaryota</taxon>
        <taxon>Metazoa</taxon>
        <taxon>Spiralia</taxon>
        <taxon>Lophotrochozoa</taxon>
        <taxon>Mollusca</taxon>
        <taxon>Gastropoda</taxon>
        <taxon>Heterobranchia</taxon>
        <taxon>Euthyneura</taxon>
        <taxon>Panpulmonata</taxon>
        <taxon>Sacoglossa</taxon>
        <taxon>Placobranchoidea</taxon>
        <taxon>Plakobranchidae</taxon>
        <taxon>Elysia</taxon>
    </lineage>
</organism>
<name>A0AAE1CKG2_9GAST</name>
<keyword evidence="3" id="KW-1185">Reference proteome</keyword>
<sequence length="196" mass="21847">MNISPQDKGEAVTNSQLLSFPSKTDVGVSPSLISSCFFDQWYIVASTFSNLSSGMCKYNLCSSANLKTLVVGTLKSMLFARGSREGSRVKERCTRLLIGRISCELDLDVTRQILRSSDRNEVNVSNKTTFVNCFCIFPLFSIISLYAAMRASLLRLSRDAKQAVTWSAIFHDVSRQIKIKPIEDIFYTGQECVAVN</sequence>
<comment type="caution">
    <text evidence="2">The sequence shown here is derived from an EMBL/GenBank/DDBJ whole genome shotgun (WGS) entry which is preliminary data.</text>
</comment>
<keyword evidence="1" id="KW-1133">Transmembrane helix</keyword>
<gene>
    <name evidence="2" type="ORF">RRG08_066839</name>
</gene>
<evidence type="ECO:0000313" key="3">
    <source>
        <dbReference type="Proteomes" id="UP001283361"/>
    </source>
</evidence>
<feature type="transmembrane region" description="Helical" evidence="1">
    <location>
        <begin position="129"/>
        <end position="148"/>
    </location>
</feature>
<keyword evidence="1" id="KW-0812">Transmembrane</keyword>
<dbReference type="Proteomes" id="UP001283361">
    <property type="component" value="Unassembled WGS sequence"/>
</dbReference>
<reference evidence="2" key="1">
    <citation type="journal article" date="2023" name="G3 (Bethesda)">
        <title>A reference genome for the long-term kleptoplast-retaining sea slug Elysia crispata morphotype clarki.</title>
        <authorList>
            <person name="Eastman K.E."/>
            <person name="Pendleton A.L."/>
            <person name="Shaikh M.A."/>
            <person name="Suttiyut T."/>
            <person name="Ogas R."/>
            <person name="Tomko P."/>
            <person name="Gavelis G."/>
            <person name="Widhalm J.R."/>
            <person name="Wisecaver J.H."/>
        </authorList>
    </citation>
    <scope>NUCLEOTIDE SEQUENCE</scope>
    <source>
        <strain evidence="2">ECLA1</strain>
    </source>
</reference>
<keyword evidence="1" id="KW-0472">Membrane</keyword>
<evidence type="ECO:0000256" key="1">
    <source>
        <dbReference type="SAM" id="Phobius"/>
    </source>
</evidence>
<evidence type="ECO:0000313" key="2">
    <source>
        <dbReference type="EMBL" id="KAK3704208.1"/>
    </source>
</evidence>